<sequence>MESDDDYCEDFDVCLEYEDEDGDQVEMEKIETNPDKDSDNNYPYEVLSTDKIVKDMLESIKSIGAIVEIPATTTRILLQHFKWDREKFLDKFYSEDRSQLFKDAQVVDPARQSSLPETVGELTAADIKEDCAICFMPLARNMMTGLECGHRFCEDCWNEYLTTKILEEGECQKIRCPAHKCDILVDDETVMGLIKKSDVKVKYEYLITNSFVQFNRLLKWCPSPGCTNAIKVQYSDFKLVKCSCGYTFCYKCTSKWHEPINCELLKKWMIIFEEDSATSAWIGLNTKDCPNCTTPIEKNGGCNFIHCSKCAFNFCWMCLNNTTDHYCKCNRFENEDGENREGSKKENKSALRKYLHYSERFMNHANSLKFESNLYDAVKEKMFEMQRITNLTWAEVLFLRNAVDTLCRCRTILMYTYAFAYYIVKNNQFNIFEDNQQDLEQATESLSQFLEQDLKNEDLSEIKQKVMNKSYYCENRRKVLVNHVYEGYEKDWWSYLSMH</sequence>
<keyword evidence="4" id="KW-0808">Transferase</keyword>
<evidence type="ECO:0000256" key="10">
    <source>
        <dbReference type="PROSITE-ProRule" id="PRU00175"/>
    </source>
</evidence>
<dbReference type="EC" id="2.3.2.31" evidence="3"/>
<keyword evidence="14" id="KW-1185">Reference proteome</keyword>
<evidence type="ECO:0000256" key="7">
    <source>
        <dbReference type="ARBA" id="ARBA00022771"/>
    </source>
</evidence>
<dbReference type="GO" id="GO:0005634">
    <property type="term" value="C:nucleus"/>
    <property type="evidence" value="ECO:0007669"/>
    <property type="project" value="UniProtKB-ARBA"/>
</dbReference>
<dbReference type="PROSITE" id="PS50089">
    <property type="entry name" value="ZF_RING_2"/>
    <property type="match status" value="1"/>
</dbReference>
<comment type="catalytic activity">
    <reaction evidence="1">
        <text>[E2 ubiquitin-conjugating enzyme]-S-ubiquitinyl-L-cysteine + [acceptor protein]-L-lysine = [E2 ubiquitin-conjugating enzyme]-L-cysteine + [acceptor protein]-N(6)-ubiquitinyl-L-lysine.</text>
        <dbReference type="EC" id="2.3.2.31"/>
    </reaction>
</comment>
<evidence type="ECO:0000256" key="2">
    <source>
        <dbReference type="ARBA" id="ARBA00005884"/>
    </source>
</evidence>
<dbReference type="PANTHER" id="PTHR11685">
    <property type="entry name" value="RBR FAMILY RING FINGER AND IBR DOMAIN-CONTAINING"/>
    <property type="match status" value="1"/>
</dbReference>
<dbReference type="InterPro" id="IPR001841">
    <property type="entry name" value="Znf_RING"/>
</dbReference>
<comment type="similarity">
    <text evidence="2">Belongs to the RBR family. Ariadne subfamily.</text>
</comment>
<gene>
    <name evidence="13" type="ORF">KQX54_019130</name>
</gene>
<accession>A0AAV7INM9</accession>
<dbReference type="SUPFAM" id="SSF57850">
    <property type="entry name" value="RING/U-box"/>
    <property type="match status" value="3"/>
</dbReference>
<dbReference type="InterPro" id="IPR031127">
    <property type="entry name" value="E3_UB_ligase_RBR"/>
</dbReference>
<dbReference type="Proteomes" id="UP000826195">
    <property type="component" value="Unassembled WGS sequence"/>
</dbReference>
<evidence type="ECO:0000256" key="9">
    <source>
        <dbReference type="ARBA" id="ARBA00022833"/>
    </source>
</evidence>
<evidence type="ECO:0000313" key="13">
    <source>
        <dbReference type="EMBL" id="KAH0555464.1"/>
    </source>
</evidence>
<evidence type="ECO:0000256" key="1">
    <source>
        <dbReference type="ARBA" id="ARBA00001798"/>
    </source>
</evidence>
<evidence type="ECO:0000256" key="5">
    <source>
        <dbReference type="ARBA" id="ARBA00022723"/>
    </source>
</evidence>
<dbReference type="GO" id="GO:0008270">
    <property type="term" value="F:zinc ion binding"/>
    <property type="evidence" value="ECO:0007669"/>
    <property type="project" value="UniProtKB-KW"/>
</dbReference>
<evidence type="ECO:0000259" key="11">
    <source>
        <dbReference type="PROSITE" id="PS50089"/>
    </source>
</evidence>
<dbReference type="CDD" id="cd20343">
    <property type="entry name" value="BRcat_RBR_HHARI-like"/>
    <property type="match status" value="1"/>
</dbReference>
<dbReference type="SMART" id="SM00647">
    <property type="entry name" value="IBR"/>
    <property type="match status" value="2"/>
</dbReference>
<dbReference type="InterPro" id="IPR048962">
    <property type="entry name" value="ARIH1-like_UBL"/>
</dbReference>
<keyword evidence="6" id="KW-0677">Repeat</keyword>
<dbReference type="InterPro" id="IPR002867">
    <property type="entry name" value="IBR_dom"/>
</dbReference>
<feature type="domain" description="RING-type" evidence="12">
    <location>
        <begin position="127"/>
        <end position="333"/>
    </location>
</feature>
<dbReference type="CDD" id="cd16626">
    <property type="entry name" value="RING-HC_RBR_HHARI"/>
    <property type="match status" value="1"/>
</dbReference>
<dbReference type="Gene3D" id="3.30.40.10">
    <property type="entry name" value="Zinc/RING finger domain, C3HC4 (zinc finger)"/>
    <property type="match status" value="1"/>
</dbReference>
<keyword evidence="8" id="KW-0833">Ubl conjugation pathway</keyword>
<dbReference type="InterPro" id="IPR018957">
    <property type="entry name" value="Znf_C3HC4_RING-type"/>
</dbReference>
<feature type="domain" description="RING-type" evidence="11">
    <location>
        <begin position="131"/>
        <end position="180"/>
    </location>
</feature>
<protein>
    <recommendedName>
        <fullName evidence="3">RBR-type E3 ubiquitin transferase</fullName>
        <ecNumber evidence="3">2.3.2.31</ecNumber>
    </recommendedName>
</protein>
<dbReference type="FunFam" id="1.20.120.1750:FF:000002">
    <property type="entry name" value="RBR-type E3 ubiquitin transferase"/>
    <property type="match status" value="1"/>
</dbReference>
<proteinExistence type="inferred from homology"/>
<organism evidence="13 14">
    <name type="scientific">Cotesia glomerata</name>
    <name type="common">Lepidopteran parasitic wasp</name>
    <name type="synonym">Apanteles glomeratus</name>
    <dbReference type="NCBI Taxonomy" id="32391"/>
    <lineage>
        <taxon>Eukaryota</taxon>
        <taxon>Metazoa</taxon>
        <taxon>Ecdysozoa</taxon>
        <taxon>Arthropoda</taxon>
        <taxon>Hexapoda</taxon>
        <taxon>Insecta</taxon>
        <taxon>Pterygota</taxon>
        <taxon>Neoptera</taxon>
        <taxon>Endopterygota</taxon>
        <taxon>Hymenoptera</taxon>
        <taxon>Apocrita</taxon>
        <taxon>Ichneumonoidea</taxon>
        <taxon>Braconidae</taxon>
        <taxon>Microgastrinae</taxon>
        <taxon>Cotesia</taxon>
    </lineage>
</organism>
<dbReference type="EMBL" id="JAHXZJ010001119">
    <property type="protein sequence ID" value="KAH0555464.1"/>
    <property type="molecule type" value="Genomic_DNA"/>
</dbReference>
<dbReference type="AlphaFoldDB" id="A0AAV7INM9"/>
<dbReference type="GO" id="GO:0061630">
    <property type="term" value="F:ubiquitin protein ligase activity"/>
    <property type="evidence" value="ECO:0007669"/>
    <property type="project" value="UniProtKB-EC"/>
</dbReference>
<dbReference type="Gene3D" id="1.20.120.1750">
    <property type="match status" value="1"/>
</dbReference>
<evidence type="ECO:0000256" key="4">
    <source>
        <dbReference type="ARBA" id="ARBA00022679"/>
    </source>
</evidence>
<evidence type="ECO:0000256" key="8">
    <source>
        <dbReference type="ARBA" id="ARBA00022786"/>
    </source>
</evidence>
<name>A0AAV7INM9_COTGL</name>
<dbReference type="Gene3D" id="2.20.25.20">
    <property type="match status" value="1"/>
</dbReference>
<keyword evidence="7 10" id="KW-0863">Zinc-finger</keyword>
<dbReference type="InterPro" id="IPR044066">
    <property type="entry name" value="TRIAD_supradom"/>
</dbReference>
<dbReference type="PROSITE" id="PS51873">
    <property type="entry name" value="TRIAD"/>
    <property type="match status" value="1"/>
</dbReference>
<evidence type="ECO:0000313" key="14">
    <source>
        <dbReference type="Proteomes" id="UP000826195"/>
    </source>
</evidence>
<dbReference type="GO" id="GO:0016567">
    <property type="term" value="P:protein ubiquitination"/>
    <property type="evidence" value="ECO:0007669"/>
    <property type="project" value="InterPro"/>
</dbReference>
<dbReference type="Pfam" id="PF01485">
    <property type="entry name" value="IBR"/>
    <property type="match status" value="1"/>
</dbReference>
<evidence type="ECO:0000256" key="3">
    <source>
        <dbReference type="ARBA" id="ARBA00012251"/>
    </source>
</evidence>
<dbReference type="InterPro" id="IPR013083">
    <property type="entry name" value="Znf_RING/FYVE/PHD"/>
</dbReference>
<keyword evidence="9" id="KW-0862">Zinc</keyword>
<dbReference type="Pfam" id="PF00097">
    <property type="entry name" value="zf-C3HC4"/>
    <property type="match status" value="1"/>
</dbReference>
<evidence type="ECO:0000259" key="12">
    <source>
        <dbReference type="PROSITE" id="PS51873"/>
    </source>
</evidence>
<dbReference type="Pfam" id="PF19422">
    <property type="entry name" value="Ariadne"/>
    <property type="match status" value="1"/>
</dbReference>
<dbReference type="Pfam" id="PF21235">
    <property type="entry name" value="UBA_ARI1"/>
    <property type="match status" value="1"/>
</dbReference>
<reference evidence="13 14" key="1">
    <citation type="journal article" date="2021" name="J. Hered.">
        <title>A chromosome-level genome assembly of the parasitoid wasp, Cotesia glomerata (Hymenoptera: Braconidae).</title>
        <authorList>
            <person name="Pinto B.J."/>
            <person name="Weis J.J."/>
            <person name="Gamble T."/>
            <person name="Ode P.J."/>
            <person name="Paul R."/>
            <person name="Zaspel J.M."/>
        </authorList>
    </citation>
    <scope>NUCLEOTIDE SEQUENCE [LARGE SCALE GENOMIC DNA]</scope>
    <source>
        <strain evidence="13">CgM1</strain>
    </source>
</reference>
<dbReference type="InterPro" id="IPR045840">
    <property type="entry name" value="Ariadne"/>
</dbReference>
<keyword evidence="5" id="KW-0479">Metal-binding</keyword>
<dbReference type="FunFam" id="3.30.40.10:FF:000019">
    <property type="entry name" value="RBR-type E3 ubiquitin transferase"/>
    <property type="match status" value="1"/>
</dbReference>
<dbReference type="Pfam" id="PF22191">
    <property type="entry name" value="IBR_1"/>
    <property type="match status" value="1"/>
</dbReference>
<evidence type="ECO:0000256" key="6">
    <source>
        <dbReference type="ARBA" id="ARBA00022737"/>
    </source>
</evidence>
<comment type="caution">
    <text evidence="13">The sequence shown here is derived from an EMBL/GenBank/DDBJ whole genome shotgun (WGS) entry which is preliminary data.</text>
</comment>